<keyword evidence="3" id="KW-1185">Reference proteome</keyword>
<dbReference type="EMBL" id="JACHJH010000004">
    <property type="protein sequence ID" value="MBB4893974.1"/>
    <property type="molecule type" value="Genomic_DNA"/>
</dbReference>
<organism evidence="2 3">
    <name type="scientific">Streptomyces olivoverticillatus</name>
    <dbReference type="NCBI Taxonomy" id="66427"/>
    <lineage>
        <taxon>Bacteria</taxon>
        <taxon>Bacillati</taxon>
        <taxon>Actinomycetota</taxon>
        <taxon>Actinomycetes</taxon>
        <taxon>Kitasatosporales</taxon>
        <taxon>Streptomycetaceae</taxon>
        <taxon>Streptomyces</taxon>
    </lineage>
</organism>
<feature type="region of interest" description="Disordered" evidence="1">
    <location>
        <begin position="53"/>
        <end position="78"/>
    </location>
</feature>
<dbReference type="AlphaFoldDB" id="A0A7W7PL64"/>
<dbReference type="RefSeq" id="WP_221462783.1">
    <property type="nucleotide sequence ID" value="NZ_JACHJH010000004.1"/>
</dbReference>
<accession>A0A7W7PL64</accession>
<evidence type="ECO:0000313" key="2">
    <source>
        <dbReference type="EMBL" id="MBB4893974.1"/>
    </source>
</evidence>
<comment type="caution">
    <text evidence="2">The sequence shown here is derived from an EMBL/GenBank/DDBJ whole genome shotgun (WGS) entry which is preliminary data.</text>
</comment>
<dbReference type="Proteomes" id="UP000556084">
    <property type="component" value="Unassembled WGS sequence"/>
</dbReference>
<gene>
    <name evidence="2" type="ORF">FHS39_003008</name>
</gene>
<evidence type="ECO:0000256" key="1">
    <source>
        <dbReference type="SAM" id="MobiDB-lite"/>
    </source>
</evidence>
<protein>
    <submittedName>
        <fullName evidence="2">Uncharacterized protein</fullName>
    </submittedName>
</protein>
<sequence>MSNDIPPSVPAVPRLGSYAVDTRTGRLGQVMDHHAGYVQLRPPRGGLEWNCPPEHARPAAEAQAAEEAETEAASGWRP</sequence>
<proteinExistence type="predicted"/>
<name>A0A7W7PL64_9ACTN</name>
<reference evidence="2 3" key="1">
    <citation type="submission" date="2020-08" db="EMBL/GenBank/DDBJ databases">
        <title>Genomic Encyclopedia of Type Strains, Phase III (KMG-III): the genomes of soil and plant-associated and newly described type strains.</title>
        <authorList>
            <person name="Whitman W."/>
        </authorList>
    </citation>
    <scope>NUCLEOTIDE SEQUENCE [LARGE SCALE GENOMIC DNA]</scope>
    <source>
        <strain evidence="2 3">CECT 3266</strain>
    </source>
</reference>
<evidence type="ECO:0000313" key="3">
    <source>
        <dbReference type="Proteomes" id="UP000556084"/>
    </source>
</evidence>